<keyword evidence="4" id="KW-0904">Protein phosphatase</keyword>
<comment type="caution">
    <text evidence="6">The sequence shown here is derived from an EMBL/GenBank/DDBJ whole genome shotgun (WGS) entry which is preliminary data.</text>
</comment>
<comment type="similarity">
    <text evidence="1">Belongs to the protein-tyrosine phosphatase family. Non-receptor class dual specificity subfamily.</text>
</comment>
<evidence type="ECO:0000313" key="6">
    <source>
        <dbReference type="EMBL" id="RJE18005.1"/>
    </source>
</evidence>
<reference evidence="7" key="1">
    <citation type="submission" date="2017-02" db="EMBL/GenBank/DDBJ databases">
        <authorList>
            <person name="Tafer H."/>
            <person name="Lopandic K."/>
        </authorList>
    </citation>
    <scope>NUCLEOTIDE SEQUENCE [LARGE SCALE GENOMIC DNA]</scope>
    <source>
        <strain evidence="7">CBS 366.77</strain>
    </source>
</reference>
<dbReference type="AlphaFoldDB" id="A0A3A2ZJF1"/>
<protein>
    <recommendedName>
        <fullName evidence="2">protein-tyrosine-phosphatase</fullName>
        <ecNumber evidence="2">3.1.3.48</ecNumber>
    </recommendedName>
</protein>
<evidence type="ECO:0000256" key="2">
    <source>
        <dbReference type="ARBA" id="ARBA00013064"/>
    </source>
</evidence>
<dbReference type="OrthoDB" id="2017893at2759"/>
<evidence type="ECO:0000256" key="5">
    <source>
        <dbReference type="SAM" id="MobiDB-lite"/>
    </source>
</evidence>
<proteinExistence type="inferred from homology"/>
<dbReference type="STRING" id="2070753.A0A3A2ZJF1"/>
<dbReference type="EMBL" id="MVGC01000648">
    <property type="protein sequence ID" value="RJE18005.1"/>
    <property type="molecule type" value="Genomic_DNA"/>
</dbReference>
<keyword evidence="3" id="KW-0378">Hydrolase</keyword>
<organism evidence="6 7">
    <name type="scientific">Aspergillus sclerotialis</name>
    <dbReference type="NCBI Taxonomy" id="2070753"/>
    <lineage>
        <taxon>Eukaryota</taxon>
        <taxon>Fungi</taxon>
        <taxon>Dikarya</taxon>
        <taxon>Ascomycota</taxon>
        <taxon>Pezizomycotina</taxon>
        <taxon>Eurotiomycetes</taxon>
        <taxon>Eurotiomycetidae</taxon>
        <taxon>Eurotiales</taxon>
        <taxon>Aspergillaceae</taxon>
        <taxon>Aspergillus</taxon>
        <taxon>Aspergillus subgen. Polypaecilum</taxon>
    </lineage>
</organism>
<dbReference type="PANTHER" id="PTHR45848:SF4">
    <property type="entry name" value="DUAL SPECIFICITY PROTEIN PHOSPHATASE 12"/>
    <property type="match status" value="1"/>
</dbReference>
<accession>A0A3A2ZJF1</accession>
<dbReference type="GO" id="GO:0008138">
    <property type="term" value="F:protein tyrosine/serine/threonine phosphatase activity"/>
    <property type="evidence" value="ECO:0007669"/>
    <property type="project" value="TreeGrafter"/>
</dbReference>
<keyword evidence="7" id="KW-1185">Reference proteome</keyword>
<evidence type="ECO:0000313" key="7">
    <source>
        <dbReference type="Proteomes" id="UP000266188"/>
    </source>
</evidence>
<dbReference type="GO" id="GO:0005634">
    <property type="term" value="C:nucleus"/>
    <property type="evidence" value="ECO:0007669"/>
    <property type="project" value="TreeGrafter"/>
</dbReference>
<feature type="region of interest" description="Disordered" evidence="5">
    <location>
        <begin position="117"/>
        <end position="149"/>
    </location>
</feature>
<dbReference type="Proteomes" id="UP000266188">
    <property type="component" value="Unassembled WGS sequence"/>
</dbReference>
<evidence type="ECO:0000256" key="4">
    <source>
        <dbReference type="ARBA" id="ARBA00022912"/>
    </source>
</evidence>
<dbReference type="PANTHER" id="PTHR45848">
    <property type="entry name" value="DUAL SPECIFICITY PROTEIN PHOSPHATASE 12 FAMILY MEMBER"/>
    <property type="match status" value="1"/>
</dbReference>
<evidence type="ECO:0000256" key="1">
    <source>
        <dbReference type="ARBA" id="ARBA00008601"/>
    </source>
</evidence>
<gene>
    <name evidence="6" type="ORF">PHISCL_09659</name>
</gene>
<sequence length="149" mass="15704">MLTIERRKLATTSFIVPHDQGKAAQVPGTDCAHVFLHPLTWMRPSLFPGSTGTSESEYGSDAPLSGRLTCPNSACGFNIGKFAWAGMQCNCGTWVVPAIGVAKARVDVVNRVNTPRGPGNLPPAGFGIRMPPGMRPNNSSESGPGRGNL</sequence>
<evidence type="ECO:0000256" key="3">
    <source>
        <dbReference type="ARBA" id="ARBA00022801"/>
    </source>
</evidence>
<name>A0A3A2ZJF1_9EURO</name>
<dbReference type="EC" id="3.1.3.48" evidence="2"/>
<dbReference type="GO" id="GO:0004725">
    <property type="term" value="F:protein tyrosine phosphatase activity"/>
    <property type="evidence" value="ECO:0007669"/>
    <property type="project" value="UniProtKB-EC"/>
</dbReference>